<evidence type="ECO:0000313" key="3">
    <source>
        <dbReference type="EMBL" id="ATX81537.1"/>
    </source>
</evidence>
<proteinExistence type="predicted"/>
<organism evidence="3 4">
    <name type="scientific">Mariprofundus ferrinatatus</name>
    <dbReference type="NCBI Taxonomy" id="1921087"/>
    <lineage>
        <taxon>Bacteria</taxon>
        <taxon>Pseudomonadati</taxon>
        <taxon>Pseudomonadota</taxon>
        <taxon>Candidatius Mariprofundia</taxon>
        <taxon>Mariprofundales</taxon>
        <taxon>Mariprofundaceae</taxon>
        <taxon>Mariprofundus</taxon>
    </lineage>
</organism>
<reference evidence="3 4" key="1">
    <citation type="submission" date="2016-12" db="EMBL/GenBank/DDBJ databases">
        <title>Isolation and genomic insights into novel planktonic Zetaproteobacteria from stratified waters of the Chesapeake Bay.</title>
        <authorList>
            <person name="McAllister S.M."/>
            <person name="Kato S."/>
            <person name="Chan C.S."/>
            <person name="Chiu B.K."/>
            <person name="Field E.K."/>
        </authorList>
    </citation>
    <scope>NUCLEOTIDE SEQUENCE [LARGE SCALE GENOMIC DNA]</scope>
    <source>
        <strain evidence="3 4">CP-8</strain>
    </source>
</reference>
<protein>
    <submittedName>
        <fullName evidence="3">Uncharacterized protein</fullName>
    </submittedName>
</protein>
<dbReference type="EMBL" id="CP018800">
    <property type="protein sequence ID" value="ATX81537.1"/>
    <property type="molecule type" value="Genomic_DNA"/>
</dbReference>
<feature type="region of interest" description="Disordered" evidence="1">
    <location>
        <begin position="77"/>
        <end position="99"/>
    </location>
</feature>
<feature type="chain" id="PRO_5014797687" evidence="2">
    <location>
        <begin position="32"/>
        <end position="112"/>
    </location>
</feature>
<dbReference type="Proteomes" id="UP000231637">
    <property type="component" value="Chromosome"/>
</dbReference>
<dbReference type="AlphaFoldDB" id="A0A2K8L2L8"/>
<sequence length="112" mass="11714">MTNSNRKSIRFMSAIFSAAAIILLASSSAYAGHSEKVKVCHLPPGNPDNVQSIEVGESAVQAHLAHGDTLGSCAHVDEETEHSESADEAAAGGGTPNAKPIRVYSIRSIQGW</sequence>
<evidence type="ECO:0000256" key="2">
    <source>
        <dbReference type="SAM" id="SignalP"/>
    </source>
</evidence>
<gene>
    <name evidence="3" type="ORF">Ga0123462_0667</name>
</gene>
<evidence type="ECO:0000256" key="1">
    <source>
        <dbReference type="SAM" id="MobiDB-lite"/>
    </source>
</evidence>
<dbReference type="OrthoDB" id="5295940at2"/>
<accession>A0A2K8L2L8</accession>
<feature type="signal peptide" evidence="2">
    <location>
        <begin position="1"/>
        <end position="31"/>
    </location>
</feature>
<dbReference type="KEGG" id="mfn:Ga0123462_0667"/>
<name>A0A2K8L2L8_9PROT</name>
<keyword evidence="4" id="KW-1185">Reference proteome</keyword>
<keyword evidence="2" id="KW-0732">Signal</keyword>
<evidence type="ECO:0000313" key="4">
    <source>
        <dbReference type="Proteomes" id="UP000231637"/>
    </source>
</evidence>
<dbReference type="RefSeq" id="WP_100264985.1">
    <property type="nucleotide sequence ID" value="NZ_CP018800.1"/>
</dbReference>